<evidence type="ECO:0000313" key="8">
    <source>
        <dbReference type="Proteomes" id="UP000586093"/>
    </source>
</evidence>
<dbReference type="RefSeq" id="WP_182664972.1">
    <property type="nucleotide sequence ID" value="NZ_JACIVI010000004.1"/>
</dbReference>
<evidence type="ECO:0000256" key="4">
    <source>
        <dbReference type="ARBA" id="ARBA00022989"/>
    </source>
</evidence>
<evidence type="ECO:0000256" key="5">
    <source>
        <dbReference type="ARBA" id="ARBA00023136"/>
    </source>
</evidence>
<feature type="transmembrane region" description="Helical" evidence="6">
    <location>
        <begin position="216"/>
        <end position="234"/>
    </location>
</feature>
<dbReference type="Pfam" id="PF02104">
    <property type="entry name" value="SURF1"/>
    <property type="match status" value="1"/>
</dbReference>
<keyword evidence="5 6" id="KW-0472">Membrane</keyword>
<comment type="caution">
    <text evidence="6">Lacks conserved residue(s) required for the propagation of feature annotation.</text>
</comment>
<name>A0A839HMV6_9BURK</name>
<evidence type="ECO:0000256" key="3">
    <source>
        <dbReference type="ARBA" id="ARBA00022692"/>
    </source>
</evidence>
<keyword evidence="4 6" id="KW-1133">Transmembrane helix</keyword>
<keyword evidence="3 6" id="KW-0812">Transmembrane</keyword>
<dbReference type="InterPro" id="IPR002994">
    <property type="entry name" value="Surf1/Shy1"/>
</dbReference>
<dbReference type="PANTHER" id="PTHR23427">
    <property type="entry name" value="SURFEIT LOCUS PROTEIN"/>
    <property type="match status" value="1"/>
</dbReference>
<reference evidence="7 8" key="1">
    <citation type="submission" date="2020-08" db="EMBL/GenBank/DDBJ databases">
        <title>Aquariorum lacteus gen. nov., sp. nov., a new member of the family Comamonadaceae, isolated from freshwater aquarium.</title>
        <authorList>
            <person name="Chun S.-J."/>
        </authorList>
    </citation>
    <scope>NUCLEOTIDE SEQUENCE [LARGE SCALE GENOMIC DNA]</scope>
    <source>
        <strain evidence="7 8">SJAQ100</strain>
    </source>
</reference>
<sequence length="242" mass="27002">MVRSPFRRSRLVVAVAAVLAVALTARLGVWQLDRAGQKLALREAITQAEAQPPLRPAELLSGPEALERQLHRRLEIEGQWLPQHTVFLENRQMGGQPGFFVLTPLLLPSGDAVVVQRGWAPRHRLDRTLTPAAPLPEGSVRLQARMAPPPARLASLGAESAGPLRQNLDLVEHAQATGLVLRPYTLLQLDEAASPQDGLRRDWPRPAIDVDKHHGYAFQWFALAGLITVLYVWFQILRPRRR</sequence>
<comment type="caution">
    <text evidence="7">The sequence shown here is derived from an EMBL/GenBank/DDBJ whole genome shotgun (WGS) entry which is preliminary data.</text>
</comment>
<proteinExistence type="inferred from homology"/>
<dbReference type="CDD" id="cd06662">
    <property type="entry name" value="SURF1"/>
    <property type="match status" value="1"/>
</dbReference>
<dbReference type="InterPro" id="IPR045214">
    <property type="entry name" value="Surf1/Surf4"/>
</dbReference>
<gene>
    <name evidence="7" type="ORF">H4F90_12255</name>
</gene>
<evidence type="ECO:0000313" key="7">
    <source>
        <dbReference type="EMBL" id="MBB1162752.1"/>
    </source>
</evidence>
<evidence type="ECO:0000256" key="2">
    <source>
        <dbReference type="ARBA" id="ARBA00007165"/>
    </source>
</evidence>
<accession>A0A839HMV6</accession>
<keyword evidence="8" id="KW-1185">Reference proteome</keyword>
<organism evidence="7 8">
    <name type="scientific">Aquariibacter albus</name>
    <dbReference type="NCBI Taxonomy" id="2759899"/>
    <lineage>
        <taxon>Bacteria</taxon>
        <taxon>Pseudomonadati</taxon>
        <taxon>Pseudomonadota</taxon>
        <taxon>Betaproteobacteria</taxon>
        <taxon>Burkholderiales</taxon>
        <taxon>Sphaerotilaceae</taxon>
        <taxon>Aquariibacter</taxon>
    </lineage>
</organism>
<keyword evidence="6" id="KW-1003">Cell membrane</keyword>
<dbReference type="GO" id="GO:0005886">
    <property type="term" value="C:plasma membrane"/>
    <property type="evidence" value="ECO:0007669"/>
    <property type="project" value="UniProtKB-SubCell"/>
</dbReference>
<dbReference type="AlphaFoldDB" id="A0A839HMV6"/>
<comment type="subcellular location">
    <subcellularLocation>
        <location evidence="6">Cell membrane</location>
        <topology evidence="6">Multi-pass membrane protein</topology>
    </subcellularLocation>
    <subcellularLocation>
        <location evidence="1">Membrane</location>
    </subcellularLocation>
</comment>
<dbReference type="Proteomes" id="UP000586093">
    <property type="component" value="Unassembled WGS sequence"/>
</dbReference>
<dbReference type="PROSITE" id="PS50895">
    <property type="entry name" value="SURF1"/>
    <property type="match status" value="1"/>
</dbReference>
<protein>
    <recommendedName>
        <fullName evidence="6">SURF1-like protein</fullName>
    </recommendedName>
</protein>
<comment type="similarity">
    <text evidence="2 6">Belongs to the SURF1 family.</text>
</comment>
<evidence type="ECO:0000256" key="6">
    <source>
        <dbReference type="RuleBase" id="RU363076"/>
    </source>
</evidence>
<dbReference type="EMBL" id="JACIVI010000004">
    <property type="protein sequence ID" value="MBB1162752.1"/>
    <property type="molecule type" value="Genomic_DNA"/>
</dbReference>
<dbReference type="PANTHER" id="PTHR23427:SF2">
    <property type="entry name" value="SURFEIT LOCUS PROTEIN 1"/>
    <property type="match status" value="1"/>
</dbReference>
<evidence type="ECO:0000256" key="1">
    <source>
        <dbReference type="ARBA" id="ARBA00004370"/>
    </source>
</evidence>